<keyword evidence="2" id="KW-1185">Reference proteome</keyword>
<dbReference type="Proteomes" id="UP000758603">
    <property type="component" value="Unassembled WGS sequence"/>
</dbReference>
<evidence type="ECO:0000313" key="1">
    <source>
        <dbReference type="EMBL" id="KAH6658670.1"/>
    </source>
</evidence>
<organism evidence="1 2">
    <name type="scientific">Truncatella angustata</name>
    <dbReference type="NCBI Taxonomy" id="152316"/>
    <lineage>
        <taxon>Eukaryota</taxon>
        <taxon>Fungi</taxon>
        <taxon>Dikarya</taxon>
        <taxon>Ascomycota</taxon>
        <taxon>Pezizomycotina</taxon>
        <taxon>Sordariomycetes</taxon>
        <taxon>Xylariomycetidae</taxon>
        <taxon>Amphisphaeriales</taxon>
        <taxon>Sporocadaceae</taxon>
        <taxon>Truncatella</taxon>
    </lineage>
</organism>
<sequence length="245" mass="27652">MRYCSTEGTNNIADIHANGESPWPDISPECDTQMLKALQEGTLNFKRGKAIQSSGDKIGDEKPIHPADRMFCNLQELRDTRNLPMMQEKRFLLCEADTTDIRALDRKGNKRQVAFNLSRSDGLHLVLNDKFWGNAVGVFGMRHPGQDQGQGHWLLGMLEGTNDIILGKTQVSSAWGFVASGNDKYGHPCYEIWSLRSDADGSGGIWFPENWISRAGYDDNNEWKTYDFGRGAPRGFFRVKFEIVE</sequence>
<dbReference type="RefSeq" id="XP_045962904.1">
    <property type="nucleotide sequence ID" value="XM_046105847.1"/>
</dbReference>
<dbReference type="OrthoDB" id="10501150at2759"/>
<comment type="caution">
    <text evidence="1">The sequence shown here is derived from an EMBL/GenBank/DDBJ whole genome shotgun (WGS) entry which is preliminary data.</text>
</comment>
<dbReference type="AlphaFoldDB" id="A0A9P9A381"/>
<protein>
    <submittedName>
        <fullName evidence="1">Uncharacterized protein</fullName>
    </submittedName>
</protein>
<proteinExistence type="predicted"/>
<name>A0A9P9A381_9PEZI</name>
<dbReference type="EMBL" id="JAGPXC010000002">
    <property type="protein sequence ID" value="KAH6658670.1"/>
    <property type="molecule type" value="Genomic_DNA"/>
</dbReference>
<dbReference type="GeneID" id="70134738"/>
<reference evidence="1" key="1">
    <citation type="journal article" date="2021" name="Nat. Commun.">
        <title>Genetic determinants of endophytism in the Arabidopsis root mycobiome.</title>
        <authorList>
            <person name="Mesny F."/>
            <person name="Miyauchi S."/>
            <person name="Thiergart T."/>
            <person name="Pickel B."/>
            <person name="Atanasova L."/>
            <person name="Karlsson M."/>
            <person name="Huettel B."/>
            <person name="Barry K.W."/>
            <person name="Haridas S."/>
            <person name="Chen C."/>
            <person name="Bauer D."/>
            <person name="Andreopoulos W."/>
            <person name="Pangilinan J."/>
            <person name="LaButti K."/>
            <person name="Riley R."/>
            <person name="Lipzen A."/>
            <person name="Clum A."/>
            <person name="Drula E."/>
            <person name="Henrissat B."/>
            <person name="Kohler A."/>
            <person name="Grigoriev I.V."/>
            <person name="Martin F.M."/>
            <person name="Hacquard S."/>
        </authorList>
    </citation>
    <scope>NUCLEOTIDE SEQUENCE</scope>
    <source>
        <strain evidence="1">MPI-SDFR-AT-0073</strain>
    </source>
</reference>
<accession>A0A9P9A381</accession>
<gene>
    <name evidence="1" type="ORF">BKA67DRAFT_644426</name>
</gene>
<evidence type="ECO:0000313" key="2">
    <source>
        <dbReference type="Proteomes" id="UP000758603"/>
    </source>
</evidence>